<evidence type="ECO:0000256" key="2">
    <source>
        <dbReference type="ARBA" id="ARBA00023125"/>
    </source>
</evidence>
<keyword evidence="1" id="KW-0805">Transcription regulation</keyword>
<dbReference type="GO" id="GO:0045892">
    <property type="term" value="P:negative regulation of DNA-templated transcription"/>
    <property type="evidence" value="ECO:0007669"/>
    <property type="project" value="TreeGrafter"/>
</dbReference>
<evidence type="ECO:0000259" key="5">
    <source>
        <dbReference type="PROSITE" id="PS51078"/>
    </source>
</evidence>
<dbReference type="SUPFAM" id="SSF55781">
    <property type="entry name" value="GAF domain-like"/>
    <property type="match status" value="1"/>
</dbReference>
<dbReference type="InterPro" id="IPR036388">
    <property type="entry name" value="WH-like_DNA-bd_sf"/>
</dbReference>
<proteinExistence type="predicted"/>
<protein>
    <submittedName>
        <fullName evidence="6">IclR family transcriptional regulator</fullName>
    </submittedName>
</protein>
<dbReference type="AlphaFoldDB" id="A0A2M9DA02"/>
<evidence type="ECO:0000313" key="7">
    <source>
        <dbReference type="Proteomes" id="UP000231742"/>
    </source>
</evidence>
<dbReference type="SMART" id="SM00346">
    <property type="entry name" value="HTH_ICLR"/>
    <property type="match status" value="1"/>
</dbReference>
<dbReference type="InterPro" id="IPR050707">
    <property type="entry name" value="HTH_MetabolicPath_Reg"/>
</dbReference>
<keyword evidence="7" id="KW-1185">Reference proteome</keyword>
<dbReference type="Pfam" id="PF09339">
    <property type="entry name" value="HTH_IclR"/>
    <property type="match status" value="1"/>
</dbReference>
<dbReference type="PROSITE" id="PS51078">
    <property type="entry name" value="ICLR_ED"/>
    <property type="match status" value="1"/>
</dbReference>
<feature type="domain" description="IclR-ED" evidence="5">
    <location>
        <begin position="87"/>
        <end position="269"/>
    </location>
</feature>
<evidence type="ECO:0000313" key="6">
    <source>
        <dbReference type="EMBL" id="PJJ82549.1"/>
    </source>
</evidence>
<accession>A0A2M9DA02</accession>
<feature type="domain" description="HTH iclR-type" evidence="4">
    <location>
        <begin position="24"/>
        <end position="86"/>
    </location>
</feature>
<dbReference type="SUPFAM" id="SSF46785">
    <property type="entry name" value="Winged helix' DNA-binding domain"/>
    <property type="match status" value="1"/>
</dbReference>
<dbReference type="InterPro" id="IPR029016">
    <property type="entry name" value="GAF-like_dom_sf"/>
</dbReference>
<evidence type="ECO:0000256" key="3">
    <source>
        <dbReference type="ARBA" id="ARBA00023163"/>
    </source>
</evidence>
<evidence type="ECO:0000259" key="4">
    <source>
        <dbReference type="PROSITE" id="PS51077"/>
    </source>
</evidence>
<dbReference type="InterPro" id="IPR005471">
    <property type="entry name" value="Tscrpt_reg_IclR_N"/>
</dbReference>
<keyword evidence="3" id="KW-0804">Transcription</keyword>
<evidence type="ECO:0000256" key="1">
    <source>
        <dbReference type="ARBA" id="ARBA00023015"/>
    </source>
</evidence>
<dbReference type="GO" id="GO:0003700">
    <property type="term" value="F:DNA-binding transcription factor activity"/>
    <property type="evidence" value="ECO:0007669"/>
    <property type="project" value="TreeGrafter"/>
</dbReference>
<sequence>MCFTFDNPLDRVPHMERSATSYHSQGLVKALKVLKVLGAQEKALSLAELSVELELPKSTLIRLLSVLEQEAFVYREGDPPVYALGHAVLDISESYRRVANTADVAAPYLKTLAHETGLTANLGVLEGRWALHLCVQEPDRPLRFRSRDGSLDYTYCTGIGKMLLSEIPVDQIAQHLPEEPYARFTEYTIVNREQMDANLATIRERGYSLDDQERDLGVICLAVSIPLGLDVPVAISVSGPAGELAPELREALSQRVHDVAAELAADPRFVAAFRAERGGQRKGENHDR</sequence>
<comment type="caution">
    <text evidence="6">The sequence shown here is derived from an EMBL/GenBank/DDBJ whole genome shotgun (WGS) entry which is preliminary data.</text>
</comment>
<dbReference type="PROSITE" id="PS51077">
    <property type="entry name" value="HTH_ICLR"/>
    <property type="match status" value="1"/>
</dbReference>
<dbReference type="PANTHER" id="PTHR30136:SF24">
    <property type="entry name" value="HTH-TYPE TRANSCRIPTIONAL REPRESSOR ALLR"/>
    <property type="match status" value="1"/>
</dbReference>
<keyword evidence="2" id="KW-0238">DNA-binding</keyword>
<organism evidence="6 7">
    <name type="scientific">Salinibacterium amurskyense</name>
    <dbReference type="NCBI Taxonomy" id="205941"/>
    <lineage>
        <taxon>Bacteria</taxon>
        <taxon>Bacillati</taxon>
        <taxon>Actinomycetota</taxon>
        <taxon>Actinomycetes</taxon>
        <taxon>Micrococcales</taxon>
        <taxon>Microbacteriaceae</taxon>
        <taxon>Salinibacterium</taxon>
    </lineage>
</organism>
<dbReference type="Gene3D" id="1.10.10.10">
    <property type="entry name" value="Winged helix-like DNA-binding domain superfamily/Winged helix DNA-binding domain"/>
    <property type="match status" value="1"/>
</dbReference>
<dbReference type="Proteomes" id="UP000231742">
    <property type="component" value="Unassembled WGS sequence"/>
</dbReference>
<reference evidence="6 7" key="1">
    <citation type="submission" date="2017-11" db="EMBL/GenBank/DDBJ databases">
        <title>Genomic Encyclopedia of Archaeal and Bacterial Type Strains, Phase II (KMG-II): From Individual Species to Whole Genera.</title>
        <authorList>
            <person name="Goeker M."/>
        </authorList>
    </citation>
    <scope>NUCLEOTIDE SEQUENCE [LARGE SCALE GENOMIC DNA]</scope>
    <source>
        <strain evidence="6 7">DSM 16400</strain>
    </source>
</reference>
<dbReference type="PANTHER" id="PTHR30136">
    <property type="entry name" value="HELIX-TURN-HELIX TRANSCRIPTIONAL REGULATOR, ICLR FAMILY"/>
    <property type="match status" value="1"/>
</dbReference>
<dbReference type="Pfam" id="PF01614">
    <property type="entry name" value="IclR_C"/>
    <property type="match status" value="1"/>
</dbReference>
<dbReference type="InterPro" id="IPR036390">
    <property type="entry name" value="WH_DNA-bd_sf"/>
</dbReference>
<dbReference type="InterPro" id="IPR014757">
    <property type="entry name" value="Tscrpt_reg_IclR_C"/>
</dbReference>
<dbReference type="EMBL" id="PGFH01000001">
    <property type="protein sequence ID" value="PJJ82549.1"/>
    <property type="molecule type" value="Genomic_DNA"/>
</dbReference>
<dbReference type="Gene3D" id="3.30.450.40">
    <property type="match status" value="1"/>
</dbReference>
<dbReference type="GO" id="GO:0003677">
    <property type="term" value="F:DNA binding"/>
    <property type="evidence" value="ECO:0007669"/>
    <property type="project" value="UniProtKB-KW"/>
</dbReference>
<gene>
    <name evidence="6" type="ORF">CLV85_1751</name>
</gene>
<name>A0A2M9DA02_9MICO</name>